<dbReference type="EMBL" id="CAJOAX010000482">
    <property type="protein sequence ID" value="CAF3599196.1"/>
    <property type="molecule type" value="Genomic_DNA"/>
</dbReference>
<organism evidence="3 7">
    <name type="scientific">Rotaria sordida</name>
    <dbReference type="NCBI Taxonomy" id="392033"/>
    <lineage>
        <taxon>Eukaryota</taxon>
        <taxon>Metazoa</taxon>
        <taxon>Spiralia</taxon>
        <taxon>Gnathifera</taxon>
        <taxon>Rotifera</taxon>
        <taxon>Eurotatoria</taxon>
        <taxon>Bdelloidea</taxon>
        <taxon>Philodinida</taxon>
        <taxon>Philodinidae</taxon>
        <taxon>Rotaria</taxon>
    </lineage>
</organism>
<dbReference type="Proteomes" id="UP000663882">
    <property type="component" value="Unassembled WGS sequence"/>
</dbReference>
<dbReference type="OrthoDB" id="10036128at2759"/>
<dbReference type="Proteomes" id="UP000663874">
    <property type="component" value="Unassembled WGS sequence"/>
</dbReference>
<evidence type="ECO:0000313" key="7">
    <source>
        <dbReference type="Proteomes" id="UP000663882"/>
    </source>
</evidence>
<comment type="caution">
    <text evidence="3">The sequence shown here is derived from an EMBL/GenBank/DDBJ whole genome shotgun (WGS) entry which is preliminary data.</text>
</comment>
<keyword evidence="1" id="KW-0175">Coiled coil</keyword>
<dbReference type="AlphaFoldDB" id="A0A814A521"/>
<dbReference type="Proteomes" id="UP000663889">
    <property type="component" value="Unassembled WGS sequence"/>
</dbReference>
<gene>
    <name evidence="6" type="ORF">FNK824_LOCUS6938</name>
    <name evidence="5" type="ORF">OTI717_LOCUS6713</name>
    <name evidence="3" type="ORF">RFH988_LOCUS9334</name>
    <name evidence="4" type="ORF">SEV965_LOCUS9186</name>
</gene>
<protein>
    <submittedName>
        <fullName evidence="3">Uncharacterized protein</fullName>
    </submittedName>
</protein>
<dbReference type="EMBL" id="CAJNOO010000330">
    <property type="protein sequence ID" value="CAF0908046.1"/>
    <property type="molecule type" value="Genomic_DNA"/>
</dbReference>
<evidence type="ECO:0000313" key="6">
    <source>
        <dbReference type="EMBL" id="CAF3667082.1"/>
    </source>
</evidence>
<accession>A0A814A521</accession>
<dbReference type="Proteomes" id="UP000663823">
    <property type="component" value="Unassembled WGS sequence"/>
</dbReference>
<dbReference type="EMBL" id="CAJOBE010000622">
    <property type="protein sequence ID" value="CAF3667082.1"/>
    <property type="molecule type" value="Genomic_DNA"/>
</dbReference>
<name>A0A814A521_9BILA</name>
<evidence type="ECO:0000313" key="4">
    <source>
        <dbReference type="EMBL" id="CAF0969812.1"/>
    </source>
</evidence>
<proteinExistence type="predicted"/>
<feature type="coiled-coil region" evidence="1">
    <location>
        <begin position="92"/>
        <end position="160"/>
    </location>
</feature>
<evidence type="ECO:0000256" key="1">
    <source>
        <dbReference type="SAM" id="Coils"/>
    </source>
</evidence>
<reference evidence="3" key="1">
    <citation type="submission" date="2021-02" db="EMBL/GenBank/DDBJ databases">
        <authorList>
            <person name="Nowell W R."/>
        </authorList>
    </citation>
    <scope>NUCLEOTIDE SEQUENCE</scope>
</reference>
<feature type="compositionally biased region" description="Polar residues" evidence="2">
    <location>
        <begin position="188"/>
        <end position="210"/>
    </location>
</feature>
<evidence type="ECO:0000313" key="5">
    <source>
        <dbReference type="EMBL" id="CAF3599196.1"/>
    </source>
</evidence>
<evidence type="ECO:0000313" key="3">
    <source>
        <dbReference type="EMBL" id="CAF0908046.1"/>
    </source>
</evidence>
<dbReference type="EMBL" id="CAJNOU010000354">
    <property type="protein sequence ID" value="CAF0969812.1"/>
    <property type="molecule type" value="Genomic_DNA"/>
</dbReference>
<evidence type="ECO:0000256" key="2">
    <source>
        <dbReference type="SAM" id="MobiDB-lite"/>
    </source>
</evidence>
<feature type="region of interest" description="Disordered" evidence="2">
    <location>
        <begin position="188"/>
        <end position="213"/>
    </location>
</feature>
<sequence length="622" mass="71757">MSSSKPVTELSNKYCKYDVQCKAETMNYCQGCGLLYCMDHYLEHQRKFQEDFEHMLYVHNLLNKKLKLLKSKLPTNVQLDLIEQIYEYQMKSNEIEEKANIIHQQLEDLINKDKQNLKNQLITKTNGSESDQNGYLENHIENLRKEIEQLNLKLDEINNYIATRGSQEQLQIYNTNGQSDNALEIIESSPSQKDTSHLRSISTNSRNSLRQQEDDHTVLSHLLLKFISPSMLDLNESELGSTEVENEMDLEDNETMAVIGDSTAPKIDRKIRLSNTIVHWLQGPFKIIVNGTLQAVDVFARGKHVSDDVLQAVKKEIDRQKQMEMKQQTTNNSLKPAFTEITSDWTIEGENPDKGFSNESIWMRDPQGQRILVKMQDHPLCAANEWLAYILGTALGLSVNEVQISMYKNDLVTLHSEVANENEKTITFMELPKQRRKILLTDPTIGSMDLLDHIIQNVDRNPRNILITMPKNASIDDDTIKFKMHLIDHASCFGMGKLNIISIVACKLHSPHLAVVKYDPIEKAKQFEQYLSKLSVTDRILMKKTLNRFAAITDEQFDSWLTEIHDLLSPNQYDRIRDVLYRQRDIAKRYTIQWDISSMPSNVTQNETDQLTFEMNNMATGL</sequence>